<protein>
    <recommendedName>
        <fullName evidence="3">Lipoprotein</fullName>
    </recommendedName>
</protein>
<keyword evidence="2" id="KW-1185">Reference proteome</keyword>
<gene>
    <name evidence="1" type="ORF">D7V93_32165</name>
</gene>
<dbReference type="EMBL" id="RAWB01000467">
    <property type="protein sequence ID" value="RKH49255.1"/>
    <property type="molecule type" value="Genomic_DNA"/>
</dbReference>
<comment type="caution">
    <text evidence="1">The sequence shown here is derived from an EMBL/GenBank/DDBJ whole genome shotgun (WGS) entry which is preliminary data.</text>
</comment>
<dbReference type="Proteomes" id="UP000272888">
    <property type="component" value="Unassembled WGS sequence"/>
</dbReference>
<proteinExistence type="predicted"/>
<dbReference type="PROSITE" id="PS51257">
    <property type="entry name" value="PROKAR_LIPOPROTEIN"/>
    <property type="match status" value="1"/>
</dbReference>
<evidence type="ECO:0000313" key="2">
    <source>
        <dbReference type="Proteomes" id="UP000272888"/>
    </source>
</evidence>
<name>A0A3A8P739_9BACT</name>
<dbReference type="AlphaFoldDB" id="A0A3A8P739"/>
<reference evidence="2" key="1">
    <citation type="submission" date="2018-09" db="EMBL/GenBank/DDBJ databases">
        <authorList>
            <person name="Livingstone P.G."/>
            <person name="Whitworth D.E."/>
        </authorList>
    </citation>
    <scope>NUCLEOTIDE SEQUENCE [LARGE SCALE GENOMIC DNA]</scope>
    <source>
        <strain evidence="2">CA051B</strain>
    </source>
</reference>
<sequence length="270" mass="29038">MFMGRLLTATMLGAFAGCQAEPSQESGPKATSQEMTAATDGCVNRFEGITHCTTGNAALDATDEGLVVTGLGNGDEDGVVGAVGRAESWRQHSIVDFGEGDKAVTYYGRSEDQVISTLRMAPDPDHPGVLRLRPTFTGSPGGSDYTIIVRDHGEQVAYYKLPGDRLKSVIVEMQEALHRWLRLVETFSRSDGGSALSGDTQGACIWTVHFQENSFRVTLDDGTQVTGDEIEFVEQLEDGAYPYSSFTHIGMTGAVNKVTVLDESVTLNSK</sequence>
<evidence type="ECO:0008006" key="3">
    <source>
        <dbReference type="Google" id="ProtNLM"/>
    </source>
</evidence>
<accession>A0A3A8P739</accession>
<evidence type="ECO:0000313" key="1">
    <source>
        <dbReference type="EMBL" id="RKH49255.1"/>
    </source>
</evidence>
<organism evidence="1 2">
    <name type="scientific">Corallococcus llansteffanensis</name>
    <dbReference type="NCBI Taxonomy" id="2316731"/>
    <lineage>
        <taxon>Bacteria</taxon>
        <taxon>Pseudomonadati</taxon>
        <taxon>Myxococcota</taxon>
        <taxon>Myxococcia</taxon>
        <taxon>Myxococcales</taxon>
        <taxon>Cystobacterineae</taxon>
        <taxon>Myxococcaceae</taxon>
        <taxon>Corallococcus</taxon>
    </lineage>
</organism>